<organism evidence="2 3">
    <name type="scientific">Passalora fulva</name>
    <name type="common">Tomato leaf mold</name>
    <name type="synonym">Cladosporium fulvum</name>
    <dbReference type="NCBI Taxonomy" id="5499"/>
    <lineage>
        <taxon>Eukaryota</taxon>
        <taxon>Fungi</taxon>
        <taxon>Dikarya</taxon>
        <taxon>Ascomycota</taxon>
        <taxon>Pezizomycotina</taxon>
        <taxon>Dothideomycetes</taxon>
        <taxon>Dothideomycetidae</taxon>
        <taxon>Mycosphaerellales</taxon>
        <taxon>Mycosphaerellaceae</taxon>
        <taxon>Fulvia</taxon>
    </lineage>
</organism>
<feature type="region of interest" description="Disordered" evidence="1">
    <location>
        <begin position="444"/>
        <end position="631"/>
    </location>
</feature>
<proteinExistence type="predicted"/>
<accession>A0A9Q8P5Q4</accession>
<feature type="region of interest" description="Disordered" evidence="1">
    <location>
        <begin position="1"/>
        <end position="26"/>
    </location>
</feature>
<feature type="compositionally biased region" description="Basic and acidic residues" evidence="1">
    <location>
        <begin position="499"/>
        <end position="528"/>
    </location>
</feature>
<dbReference type="EMBL" id="CP090164">
    <property type="protein sequence ID" value="UJO14370.1"/>
    <property type="molecule type" value="Genomic_DNA"/>
</dbReference>
<feature type="region of interest" description="Disordered" evidence="1">
    <location>
        <begin position="191"/>
        <end position="318"/>
    </location>
</feature>
<keyword evidence="3" id="KW-1185">Reference proteome</keyword>
<dbReference type="Proteomes" id="UP000756132">
    <property type="component" value="Chromosome 2"/>
</dbReference>
<feature type="compositionally biased region" description="Polar residues" evidence="1">
    <location>
        <begin position="454"/>
        <end position="465"/>
    </location>
</feature>
<evidence type="ECO:0000256" key="1">
    <source>
        <dbReference type="SAM" id="MobiDB-lite"/>
    </source>
</evidence>
<name>A0A9Q8P5Q4_PASFU</name>
<feature type="region of interest" description="Disordered" evidence="1">
    <location>
        <begin position="108"/>
        <end position="178"/>
    </location>
</feature>
<reference evidence="2" key="1">
    <citation type="submission" date="2021-12" db="EMBL/GenBank/DDBJ databases">
        <authorList>
            <person name="Zaccaron A."/>
            <person name="Stergiopoulos I."/>
        </authorList>
    </citation>
    <scope>NUCLEOTIDE SEQUENCE</scope>
    <source>
        <strain evidence="2">Race5_Kim</strain>
    </source>
</reference>
<gene>
    <name evidence="2" type="ORF">CLAFUR5_03364</name>
</gene>
<feature type="compositionally biased region" description="Polar residues" evidence="1">
    <location>
        <begin position="1"/>
        <end position="18"/>
    </location>
</feature>
<evidence type="ECO:0000313" key="3">
    <source>
        <dbReference type="Proteomes" id="UP000756132"/>
    </source>
</evidence>
<dbReference type="OMA" id="NWAVGHD"/>
<dbReference type="RefSeq" id="XP_047758736.1">
    <property type="nucleotide sequence ID" value="XM_047902512.1"/>
</dbReference>
<feature type="compositionally biased region" description="Pro residues" evidence="1">
    <location>
        <begin position="286"/>
        <end position="295"/>
    </location>
</feature>
<feature type="compositionally biased region" description="Polar residues" evidence="1">
    <location>
        <begin position="405"/>
        <end position="415"/>
    </location>
</feature>
<feature type="compositionally biased region" description="Basic and acidic residues" evidence="1">
    <location>
        <begin position="344"/>
        <end position="359"/>
    </location>
</feature>
<sequence length="854" mass="93867">MSAATNASQDRQPTSPKWTRSKKDQEDLDAIDAAVVRMQKVTRADPYILSIPQDVEPYRHSYKAQIEQWRYYTPFKIDDREDESIQYQTFVYHEPGTDMWELRNNRAEEASTNETADKTRPGTGANTPNGAPKKKISLLDYKKNKSGGTTTPELKGAKGADAPARQPAVKGPIERVKAEDDEILATVAEVESEGTAAVKDTLRPQNELKRKREQETTKPKHEQELKKAEVKVNGDTPAAKKAKTSDVTPSKQQKPDTARRKDETTSRAPVRTKKESQAQETSLPPRLSPLQPPGMPERLSPLQTMVPEEPPAKISSMKILSPTIPGNVAKALEARSSASNSTTKKNDKLTPLKKAEVVTKHKSPVPRNGFRATSSSPAVRSDVEEKGRAKTSAPRAKSPEHSQSDDAATNITVSTKKLKPPAKASLMVKIKYKKARRDDIARILKMRPRPDKSMSAQHALVSSTEAAKAPVKTVGASKLNGEQKDATPAKGVAQKVGPAKKDKIEKKDQRPVQPQEEKRPAAEKRPLPEDTNGESAAKRKKTDQSNTRKAPSTPAQRELDSQFQPKSGPQATPSTRKGLLSTSMQRSQSQDSNGNHATPPELSNTPGNSGQVNGTSNRPPSSQPVKTEAQVAWETEQKRLETMGRDLKRAASSLLNTENSSQRDKKVAAAQTVESLICYLLAFTCADESSLAANPKRPAQHRNWQSLTGLYHLTKRSCLAYAPLRGVTAGLGLSYSSRILAISAERPKDNAHPAIPLEVLQEAIMVQEKAGRLWEDEFPDVKAIETMFPSAWRAHSEKALNSEVLKPSALAGPYKLPILLSTKPYLAARAGYAMLKEWTVKENLQYTFQLELTA</sequence>
<feature type="compositionally biased region" description="Polar residues" evidence="1">
    <location>
        <begin position="544"/>
        <end position="625"/>
    </location>
</feature>
<dbReference type="GeneID" id="71983242"/>
<feature type="compositionally biased region" description="Basic and acidic residues" evidence="1">
    <location>
        <begin position="108"/>
        <end position="120"/>
    </location>
</feature>
<feature type="compositionally biased region" description="Basic and acidic residues" evidence="1">
    <location>
        <begin position="253"/>
        <end position="265"/>
    </location>
</feature>
<reference evidence="2" key="2">
    <citation type="journal article" date="2022" name="Microb. Genom.">
        <title>A chromosome-scale genome assembly of the tomato pathogen Cladosporium fulvum reveals a compartmentalized genome architecture and the presence of a dispensable chromosome.</title>
        <authorList>
            <person name="Zaccaron A.Z."/>
            <person name="Chen L.H."/>
            <person name="Samaras A."/>
            <person name="Stergiopoulos I."/>
        </authorList>
    </citation>
    <scope>NUCLEOTIDE SEQUENCE</scope>
    <source>
        <strain evidence="2">Race5_Kim</strain>
    </source>
</reference>
<protein>
    <submittedName>
        <fullName evidence="2">Uncharacterized protein</fullName>
    </submittedName>
</protein>
<evidence type="ECO:0000313" key="2">
    <source>
        <dbReference type="EMBL" id="UJO14370.1"/>
    </source>
</evidence>
<feature type="region of interest" description="Disordered" evidence="1">
    <location>
        <begin position="331"/>
        <end position="423"/>
    </location>
</feature>
<dbReference type="AlphaFoldDB" id="A0A9Q8P5Q4"/>
<dbReference type="OrthoDB" id="284473at2759"/>
<feature type="compositionally biased region" description="Basic and acidic residues" evidence="1">
    <location>
        <begin position="200"/>
        <end position="232"/>
    </location>
</feature>
<dbReference type="KEGG" id="ffu:CLAFUR5_03364"/>